<dbReference type="EMBL" id="FOES01000017">
    <property type="protein sequence ID" value="SEQ55131.1"/>
    <property type="molecule type" value="Genomic_DNA"/>
</dbReference>
<dbReference type="OrthoDB" id="5361545at2"/>
<evidence type="ECO:0000313" key="3">
    <source>
        <dbReference type="EMBL" id="SEQ55131.1"/>
    </source>
</evidence>
<evidence type="ECO:0000313" key="4">
    <source>
        <dbReference type="Proteomes" id="UP000199427"/>
    </source>
</evidence>
<proteinExistence type="predicted"/>
<sequence>MRRKIIVGALASSIAVGGTVGAVSYSDSLSSKTSDKEMDVKGDMESQVAVNTNKLIGVEELEDIVLSKVNGTIEEVELETKGEGKAFFEVEVIKDKKEYELIIDAYTGKIVNVEEKFDDDQTEKDSDRDEDDQDDDHRVDVDLQAESQTETSSKDVIGKEKAIKLALEVAQGKISEIDLDEDDGHYVYEIEVIGEQETEITIDAYTGKILEVEMD</sequence>
<reference evidence="3 4" key="1">
    <citation type="submission" date="2016-10" db="EMBL/GenBank/DDBJ databases">
        <authorList>
            <person name="de Groot N.N."/>
        </authorList>
    </citation>
    <scope>NUCLEOTIDE SEQUENCE [LARGE SCALE GENOMIC DNA]</scope>
    <source>
        <strain evidence="3 4">DSM 21633</strain>
    </source>
</reference>
<name>A0A1H9GYI2_9BACI</name>
<feature type="domain" description="PepSY" evidence="2">
    <location>
        <begin position="157"/>
        <end position="213"/>
    </location>
</feature>
<dbReference type="RefSeq" id="WP_091773684.1">
    <property type="nucleotide sequence ID" value="NZ_FOES01000017.1"/>
</dbReference>
<feature type="region of interest" description="Disordered" evidence="1">
    <location>
        <begin position="117"/>
        <end position="154"/>
    </location>
</feature>
<evidence type="ECO:0000256" key="1">
    <source>
        <dbReference type="SAM" id="MobiDB-lite"/>
    </source>
</evidence>
<dbReference type="STRING" id="571933.SAMN05216362_11723"/>
<feature type="domain" description="PepSY" evidence="2">
    <location>
        <begin position="56"/>
        <end position="114"/>
    </location>
</feature>
<dbReference type="Gene3D" id="3.10.450.40">
    <property type="match status" value="2"/>
</dbReference>
<evidence type="ECO:0000259" key="2">
    <source>
        <dbReference type="Pfam" id="PF03413"/>
    </source>
</evidence>
<protein>
    <submittedName>
        <fullName evidence="3">Peptidase propeptide and YPEB domain-containing protein</fullName>
    </submittedName>
</protein>
<dbReference type="Pfam" id="PF03413">
    <property type="entry name" value="PepSY"/>
    <property type="match status" value="2"/>
</dbReference>
<gene>
    <name evidence="3" type="ORF">SAMN05216362_11723</name>
</gene>
<organism evidence="3 4">
    <name type="scientific">Piscibacillus halophilus</name>
    <dbReference type="NCBI Taxonomy" id="571933"/>
    <lineage>
        <taxon>Bacteria</taxon>
        <taxon>Bacillati</taxon>
        <taxon>Bacillota</taxon>
        <taxon>Bacilli</taxon>
        <taxon>Bacillales</taxon>
        <taxon>Bacillaceae</taxon>
        <taxon>Piscibacillus</taxon>
    </lineage>
</organism>
<dbReference type="InterPro" id="IPR025711">
    <property type="entry name" value="PepSY"/>
</dbReference>
<accession>A0A1H9GYI2</accession>
<keyword evidence="4" id="KW-1185">Reference proteome</keyword>
<dbReference type="Proteomes" id="UP000199427">
    <property type="component" value="Unassembled WGS sequence"/>
</dbReference>
<feature type="compositionally biased region" description="Acidic residues" evidence="1">
    <location>
        <begin position="117"/>
        <end position="134"/>
    </location>
</feature>
<dbReference type="AlphaFoldDB" id="A0A1H9GYI2"/>